<gene>
    <name evidence="1" type="ORF">BHW43_07180</name>
</gene>
<reference evidence="1 2" key="1">
    <citation type="journal article" date="2016" name="Nat. Biotechnol.">
        <title>Measurement of bacterial replication rates in microbial communities.</title>
        <authorList>
            <person name="Brown C.T."/>
            <person name="Olm M.R."/>
            <person name="Thomas B.C."/>
            <person name="Banfield J.F."/>
        </authorList>
    </citation>
    <scope>NUCLEOTIDE SEQUENCE [LARGE SCALE GENOMIC DNA]</scope>
    <source>
        <strain evidence="1">46_33</strain>
    </source>
</reference>
<dbReference type="RefSeq" id="WP_366915037.1">
    <property type="nucleotide sequence ID" value="NZ_CAMQNL010000015.1"/>
</dbReference>
<proteinExistence type="predicted"/>
<name>A0A1Q6R4A7_9FIRM</name>
<dbReference type="STRING" id="626940.BHW43_07180"/>
<protein>
    <submittedName>
        <fullName evidence="1">Uncharacterized protein</fullName>
    </submittedName>
</protein>
<dbReference type="Proteomes" id="UP000186777">
    <property type="component" value="Unassembled WGS sequence"/>
</dbReference>
<organism evidence="1 2">
    <name type="scientific">Phascolarctobacterium succinatutens</name>
    <dbReference type="NCBI Taxonomy" id="626940"/>
    <lineage>
        <taxon>Bacteria</taxon>
        <taxon>Bacillati</taxon>
        <taxon>Bacillota</taxon>
        <taxon>Negativicutes</taxon>
        <taxon>Acidaminococcales</taxon>
        <taxon>Acidaminococcaceae</taxon>
        <taxon>Phascolarctobacterium</taxon>
    </lineage>
</organism>
<accession>A0A1Q6R4A7</accession>
<evidence type="ECO:0000313" key="1">
    <source>
        <dbReference type="EMBL" id="OLA37166.1"/>
    </source>
</evidence>
<comment type="caution">
    <text evidence="1">The sequence shown here is derived from an EMBL/GenBank/DDBJ whole genome shotgun (WGS) entry which is preliminary data.</text>
</comment>
<evidence type="ECO:0000313" key="2">
    <source>
        <dbReference type="Proteomes" id="UP000186777"/>
    </source>
</evidence>
<dbReference type="AlphaFoldDB" id="A0A1Q6R4A7"/>
<sequence length="113" mass="13163">MCVLCGELIMHVHWTDRRTHENEYKHIVIAGESQRDRMRSRLKRVKISNRILAYYGLSISEWNGSRFVLRDKKGGTQIVYDLGDMWNKAELLAHKKLDPLDDAFLDAFSGVEV</sequence>
<dbReference type="EMBL" id="MNTG01000032">
    <property type="protein sequence ID" value="OLA37166.1"/>
    <property type="molecule type" value="Genomic_DNA"/>
</dbReference>